<keyword evidence="7 9" id="KW-0234">DNA repair</keyword>
<evidence type="ECO:0000256" key="8">
    <source>
        <dbReference type="ARBA" id="ARBA00023211"/>
    </source>
</evidence>
<keyword evidence="3 9" id="KW-0255">Endonuclease</keyword>
<feature type="binding site" evidence="9">
    <location>
        <position position="52"/>
    </location>
    <ligand>
        <name>Mn(2+)</name>
        <dbReference type="ChEBI" id="CHEBI:29035"/>
        <label>2</label>
    </ligand>
</feature>
<feature type="domain" description="Calcineurin-like phosphoesterase" evidence="11">
    <location>
        <begin position="5"/>
        <end position="188"/>
    </location>
</feature>
<dbReference type="HAMAP" id="MF_02044">
    <property type="entry name" value="Mre11"/>
    <property type="match status" value="1"/>
</dbReference>
<dbReference type="AlphaFoldDB" id="A0A4V1FAC5"/>
<comment type="function">
    <text evidence="9">Part of the Rad50/Mre11 complex, which is involved in the early steps of DNA double-strand break (DSB) repair. The complex may facilitate opening of the processed DNA ends to aid in the recruitment of HerA and NurA. Mre11 binds to DSB ends and has both double-stranded 3'-5' exonuclease activity and single-stranded endonuclease activity.</text>
</comment>
<dbReference type="GO" id="GO:0004519">
    <property type="term" value="F:endonuclease activity"/>
    <property type="evidence" value="ECO:0007669"/>
    <property type="project" value="UniProtKB-UniRule"/>
</dbReference>
<evidence type="ECO:0000256" key="2">
    <source>
        <dbReference type="ARBA" id="ARBA00022723"/>
    </source>
</evidence>
<gene>
    <name evidence="9" type="primary">mre11</name>
    <name evidence="12" type="ORF">DKM28_01025</name>
</gene>
<evidence type="ECO:0000256" key="7">
    <source>
        <dbReference type="ARBA" id="ARBA00023204"/>
    </source>
</evidence>
<feature type="binding site" evidence="9">
    <location>
        <position position="155"/>
    </location>
    <ligand>
        <name>Mn(2+)</name>
        <dbReference type="ChEBI" id="CHEBI:29035"/>
        <label>2</label>
    </ligand>
</feature>
<dbReference type="GO" id="GO:0006302">
    <property type="term" value="P:double-strand break repair"/>
    <property type="evidence" value="ECO:0007669"/>
    <property type="project" value="UniProtKB-UniRule"/>
</dbReference>
<feature type="binding site" evidence="9">
    <location>
        <position position="188"/>
    </location>
    <ligand>
        <name>Mn(2+)</name>
        <dbReference type="ChEBI" id="CHEBI:29035"/>
        <label>1</label>
    </ligand>
</feature>
<evidence type="ECO:0000256" key="1">
    <source>
        <dbReference type="ARBA" id="ARBA00022722"/>
    </source>
</evidence>
<dbReference type="PANTHER" id="PTHR30337">
    <property type="entry name" value="COMPONENT OF ATP-DEPENDENT DSDNA EXONUCLEASE"/>
    <property type="match status" value="1"/>
</dbReference>
<dbReference type="Proteomes" id="UP000300067">
    <property type="component" value="Chromosome"/>
</dbReference>
<evidence type="ECO:0000256" key="6">
    <source>
        <dbReference type="ARBA" id="ARBA00022839"/>
    </source>
</evidence>
<evidence type="ECO:0000256" key="9">
    <source>
        <dbReference type="HAMAP-Rule" id="MF_02044"/>
    </source>
</evidence>
<dbReference type="PANTHER" id="PTHR30337:SF0">
    <property type="entry name" value="NUCLEASE SBCCD SUBUNIT D"/>
    <property type="match status" value="1"/>
</dbReference>
<dbReference type="Gene3D" id="3.60.21.10">
    <property type="match status" value="1"/>
</dbReference>
<dbReference type="SUPFAM" id="SSF56300">
    <property type="entry name" value="Metallo-dependent phosphatases"/>
    <property type="match status" value="1"/>
</dbReference>
<evidence type="ECO:0000256" key="4">
    <source>
        <dbReference type="ARBA" id="ARBA00022763"/>
    </source>
</evidence>
<sequence>MGNTRIIHTADTHLGYKQYNNMQRRQDFFDAFERIIDDAIRLNVDAVVHTGDLFDSRTPNLIDVVQTIEILKKLKIANIPFFGIIGNHESKQDIQWLDLLEQMDVAKRLDTNPTYINDVAIYGIDYIPRTKLPTYKFNEICLPSSDTRHTILAMHQLITEVPYGIFNHNRMIGEVPFTPDALILGDYHKYYCDKVGDTWVTYPGSTERHSSDEFESRSYNILTCNGKEISIQRKNIITRKFVYIDASISKESSNPIDTIIARIRERMDSVSESVVIIDIDGDYRGVIPYTEIDEYLLSNGAIVCKCHDRRFIQEIMGFTIPDHIVFLDPDKAVDEKLRQILLTEGGEIADNIIRNMNILKTKVESEIGEAIEKHIKNVDFDKIDVNPCGCRAQNANSDENDPDPSDNPVEIGNAGGTEVSETENASDLDDEYQHRTFMDNI</sequence>
<dbReference type="InterPro" id="IPR032885">
    <property type="entry name" value="Mre11_archaea-type"/>
</dbReference>
<dbReference type="GO" id="GO:0000403">
    <property type="term" value="F:Y-form DNA binding"/>
    <property type="evidence" value="ECO:0007669"/>
    <property type="project" value="UniProtKB-UniRule"/>
</dbReference>
<evidence type="ECO:0000256" key="10">
    <source>
        <dbReference type="SAM" id="MobiDB-lite"/>
    </source>
</evidence>
<comment type="activity regulation">
    <text evidence="9">Nuclease activity is regulated by Rad50.</text>
</comment>
<evidence type="ECO:0000313" key="13">
    <source>
        <dbReference type="Proteomes" id="UP000300067"/>
    </source>
</evidence>
<feature type="binding site" evidence="9">
    <location>
        <position position="52"/>
    </location>
    <ligand>
        <name>Mn(2+)</name>
        <dbReference type="ChEBI" id="CHEBI:29035"/>
        <label>1</label>
    </ligand>
</feature>
<proteinExistence type="inferred from homology"/>
<dbReference type="InterPro" id="IPR041796">
    <property type="entry name" value="Mre11_N"/>
</dbReference>
<feature type="compositionally biased region" description="Acidic residues" evidence="10">
    <location>
        <begin position="420"/>
        <end position="430"/>
    </location>
</feature>
<evidence type="ECO:0000313" key="12">
    <source>
        <dbReference type="EMBL" id="QCR14823.1"/>
    </source>
</evidence>
<keyword evidence="1 9" id="KW-0540">Nuclease</keyword>
<comment type="similarity">
    <text evidence="9">Belongs to the MRE11/RAD32 family.</text>
</comment>
<dbReference type="RefSeq" id="WP_137726639.1">
    <property type="nucleotide sequence ID" value="NZ_CP029709.1"/>
</dbReference>
<comment type="subunit">
    <text evidence="9">Homodimer. Forms a heterotetramer composed of two Mre11 subunits and two Rad50 subunits.</text>
</comment>
<protein>
    <recommendedName>
        <fullName evidence="9">DNA double-strand break repair protein Mre11</fullName>
        <ecNumber evidence="9">3.1.-.-</ecNumber>
    </recommendedName>
</protein>
<dbReference type="GO" id="GO:0008408">
    <property type="term" value="F:3'-5' exonuclease activity"/>
    <property type="evidence" value="ECO:0007669"/>
    <property type="project" value="UniProtKB-UniRule"/>
</dbReference>
<organism evidence="12 13">
    <name type="scientific">Methanosarcina mazei</name>
    <name type="common">Methanosarcina frisia</name>
    <dbReference type="NCBI Taxonomy" id="2209"/>
    <lineage>
        <taxon>Archaea</taxon>
        <taxon>Methanobacteriati</taxon>
        <taxon>Methanobacteriota</taxon>
        <taxon>Stenosarchaea group</taxon>
        <taxon>Methanomicrobia</taxon>
        <taxon>Methanosarcinales</taxon>
        <taxon>Methanosarcinaceae</taxon>
        <taxon>Methanosarcina</taxon>
    </lineage>
</organism>
<dbReference type="GO" id="GO:0030145">
    <property type="term" value="F:manganese ion binding"/>
    <property type="evidence" value="ECO:0007669"/>
    <property type="project" value="UniProtKB-UniRule"/>
</dbReference>
<feature type="binding site" evidence="9">
    <location>
        <position position="13"/>
    </location>
    <ligand>
        <name>Mn(2+)</name>
        <dbReference type="ChEBI" id="CHEBI:29035"/>
        <label>1</label>
    </ligand>
</feature>
<dbReference type="EMBL" id="CP029709">
    <property type="protein sequence ID" value="QCR14823.1"/>
    <property type="molecule type" value="Genomic_DNA"/>
</dbReference>
<evidence type="ECO:0000256" key="3">
    <source>
        <dbReference type="ARBA" id="ARBA00022759"/>
    </source>
</evidence>
<keyword evidence="8 9" id="KW-0464">Manganese</keyword>
<dbReference type="InterPro" id="IPR050535">
    <property type="entry name" value="DNA_Repair-Maintenance_Comp"/>
</dbReference>
<evidence type="ECO:0000259" key="11">
    <source>
        <dbReference type="Pfam" id="PF00149"/>
    </source>
</evidence>
<feature type="region of interest" description="Disordered" evidence="10">
    <location>
        <begin position="391"/>
        <end position="431"/>
    </location>
</feature>
<keyword evidence="4 9" id="KW-0227">DNA damage</keyword>
<feature type="active site" description="Proton donor" evidence="9">
    <location>
        <position position="88"/>
    </location>
</feature>
<dbReference type="Pfam" id="PF00149">
    <property type="entry name" value="Metallophos"/>
    <property type="match status" value="1"/>
</dbReference>
<reference evidence="12 13" key="1">
    <citation type="submission" date="2018-05" db="EMBL/GenBank/DDBJ databases">
        <title>Methanosarcina gilichinskyana sp. nov., a novel methanogenic archaeon isolated from Holocene permafrost, North East Russia.</title>
        <authorList>
            <person name="Oshurkova V."/>
            <person name="Meer M."/>
            <person name="Bochkareva O."/>
            <person name="Shcherbakova V."/>
        </authorList>
    </citation>
    <scope>NUCLEOTIDE SEQUENCE [LARGE SCALE GENOMIC DNA]</scope>
    <source>
        <strain evidence="12 13">JL01</strain>
    </source>
</reference>
<dbReference type="EC" id="3.1.-.-" evidence="9"/>
<comment type="caution">
    <text evidence="9">Lacks conserved residue(s) required for the propagation of feature annotation.</text>
</comment>
<keyword evidence="2 9" id="KW-0479">Metal-binding</keyword>
<feature type="binding site" evidence="9">
    <location>
        <position position="87"/>
    </location>
    <ligand>
        <name>Mn(2+)</name>
        <dbReference type="ChEBI" id="CHEBI:29035"/>
        <label>2</label>
    </ligand>
</feature>
<name>A0A4V1FAC5_METMZ</name>
<dbReference type="InterPro" id="IPR029052">
    <property type="entry name" value="Metallo-depent_PP-like"/>
</dbReference>
<keyword evidence="6 9" id="KW-0269">Exonuclease</keyword>
<feature type="binding site" evidence="9">
    <location>
        <position position="11"/>
    </location>
    <ligand>
        <name>Mn(2+)</name>
        <dbReference type="ChEBI" id="CHEBI:29035"/>
        <label>1</label>
    </ligand>
</feature>
<accession>A0A4V1FAC5</accession>
<dbReference type="CDD" id="cd00840">
    <property type="entry name" value="MPP_Mre11_N"/>
    <property type="match status" value="1"/>
</dbReference>
<dbReference type="InterPro" id="IPR004843">
    <property type="entry name" value="Calcineurin-like_PHP"/>
</dbReference>
<keyword evidence="5 9" id="KW-0378">Hydrolase</keyword>
<comment type="cofactor">
    <cofactor evidence="9">
        <name>Mn(2+)</name>
        <dbReference type="ChEBI" id="CHEBI:29035"/>
    </cofactor>
    <text evidence="9">Binds 2 manganese ions per subunit.</text>
</comment>
<evidence type="ECO:0000256" key="5">
    <source>
        <dbReference type="ARBA" id="ARBA00022801"/>
    </source>
</evidence>
<dbReference type="GO" id="GO:0045027">
    <property type="term" value="F:DNA end binding"/>
    <property type="evidence" value="ECO:0007669"/>
    <property type="project" value="UniProtKB-UniRule"/>
</dbReference>